<dbReference type="Pfam" id="PF22692">
    <property type="entry name" value="LlgE_F_G_D1"/>
    <property type="match status" value="1"/>
</dbReference>
<dbReference type="InterPro" id="IPR037925">
    <property type="entry name" value="FlgE/F/G-like"/>
</dbReference>
<dbReference type="PANTHER" id="PTHR30435:SF19">
    <property type="entry name" value="FLAGELLAR BASAL-BODY ROD PROTEIN FLGG"/>
    <property type="match status" value="1"/>
</dbReference>
<dbReference type="PROSITE" id="PS00588">
    <property type="entry name" value="FLAGELLA_BB_ROD"/>
    <property type="match status" value="1"/>
</dbReference>
<accession>A0ABQ6YX26</accession>
<protein>
    <recommendedName>
        <fullName evidence="8">Flagellar basal body protein</fullName>
    </recommendedName>
</protein>
<dbReference type="RefSeq" id="WP_161903005.1">
    <property type="nucleotide sequence ID" value="NZ_MAEL01000054.1"/>
</dbReference>
<dbReference type="InterPro" id="IPR010930">
    <property type="entry name" value="Flg_bb/hook_C_dom"/>
</dbReference>
<gene>
    <name evidence="6" type="ORF">BAU17_01250</name>
</gene>
<comment type="subcellular location">
    <subcellularLocation>
        <location evidence="2">Bacterial flagellum basal body</location>
    </subcellularLocation>
</comment>
<feature type="domain" description="Flagellar hook protein FlgE/F/G-like D1" evidence="5">
    <location>
        <begin position="94"/>
        <end position="158"/>
    </location>
</feature>
<evidence type="ECO:0008006" key="8">
    <source>
        <dbReference type="Google" id="ProtNLM"/>
    </source>
</evidence>
<dbReference type="EMBL" id="MAEL01000054">
    <property type="protein sequence ID" value="KAF1302024.1"/>
    <property type="molecule type" value="Genomic_DNA"/>
</dbReference>
<dbReference type="SUPFAM" id="SSF117143">
    <property type="entry name" value="Flagellar hook protein flgE"/>
    <property type="match status" value="1"/>
</dbReference>
<dbReference type="NCBIfam" id="TIGR03506">
    <property type="entry name" value="FlgEFG_subfam"/>
    <property type="match status" value="1"/>
</dbReference>
<dbReference type="Pfam" id="PF00460">
    <property type="entry name" value="Flg_bb_rod"/>
    <property type="match status" value="1"/>
</dbReference>
<dbReference type="PANTHER" id="PTHR30435">
    <property type="entry name" value="FLAGELLAR PROTEIN"/>
    <property type="match status" value="1"/>
</dbReference>
<comment type="similarity">
    <text evidence="1 2">Belongs to the flagella basal body rod proteins family.</text>
</comment>
<keyword evidence="7" id="KW-1185">Reference proteome</keyword>
<feature type="domain" description="Flagellar basal-body/hook protein C-terminal" evidence="4">
    <location>
        <begin position="213"/>
        <end position="257"/>
    </location>
</feature>
<evidence type="ECO:0000313" key="7">
    <source>
        <dbReference type="Proteomes" id="UP000782705"/>
    </source>
</evidence>
<evidence type="ECO:0000313" key="6">
    <source>
        <dbReference type="EMBL" id="KAF1302024.1"/>
    </source>
</evidence>
<dbReference type="InterPro" id="IPR001444">
    <property type="entry name" value="Flag_bb_rod_N"/>
</dbReference>
<reference evidence="6 7" key="1">
    <citation type="submission" date="2016-06" db="EMBL/GenBank/DDBJ databases">
        <title>Four novel species of enterococci isolated from chicken manure.</title>
        <authorList>
            <person name="Van Tyne D."/>
        </authorList>
    </citation>
    <scope>NUCLEOTIDE SEQUENCE [LARGE SCALE GENOMIC DNA]</scope>
    <source>
        <strain evidence="6 7">CU12B</strain>
    </source>
</reference>
<evidence type="ECO:0000259" key="3">
    <source>
        <dbReference type="Pfam" id="PF00460"/>
    </source>
</evidence>
<name>A0ABQ6YX26_9ENTE</name>
<comment type="caution">
    <text evidence="6">The sequence shown here is derived from an EMBL/GenBank/DDBJ whole genome shotgun (WGS) entry which is preliminary data.</text>
</comment>
<keyword evidence="2" id="KW-0975">Bacterial flagellum</keyword>
<sequence>MNLNSLLHVSRSGVNGMQKKMDVTSNNIANVNTTGYKEKQVSFRELLNNPTTNNDAPLAANAQVALSRGTGADEQSVNFSQGSYLQTNSPYDFAIQGAGFFGVRDADNQLVLTRDGNFGRDEVGRLVNNRGQAVEMNLTVPYQEWPTGTPVVDTYGNVSIVDGGTTTNVGRLVMYLPENNENLIADGNNQYRVAAGTNLATSDANPELFGDIAQNRLENSNVNLAQSMTDMIATQRAYSLNIRVLQSTDEMLSVVNRFTE</sequence>
<evidence type="ECO:0000259" key="5">
    <source>
        <dbReference type="Pfam" id="PF22692"/>
    </source>
</evidence>
<dbReference type="Pfam" id="PF06429">
    <property type="entry name" value="Flg_bbr_C"/>
    <property type="match status" value="1"/>
</dbReference>
<proteinExistence type="inferred from homology"/>
<dbReference type="InterPro" id="IPR053967">
    <property type="entry name" value="LlgE_F_G-like_D1"/>
</dbReference>
<evidence type="ECO:0000256" key="1">
    <source>
        <dbReference type="ARBA" id="ARBA00009677"/>
    </source>
</evidence>
<dbReference type="InterPro" id="IPR019776">
    <property type="entry name" value="Flagellar_basal_body_rod_CS"/>
</dbReference>
<dbReference type="Proteomes" id="UP000782705">
    <property type="component" value="Unassembled WGS sequence"/>
</dbReference>
<dbReference type="InterPro" id="IPR020013">
    <property type="entry name" value="Flagellar_FlgE/F/G"/>
</dbReference>
<evidence type="ECO:0000256" key="2">
    <source>
        <dbReference type="RuleBase" id="RU362116"/>
    </source>
</evidence>
<organism evidence="6 7">
    <name type="scientific">Candidatus Enterococcus willemsii</name>
    <dbReference type="NCBI Taxonomy" id="1857215"/>
    <lineage>
        <taxon>Bacteria</taxon>
        <taxon>Bacillati</taxon>
        <taxon>Bacillota</taxon>
        <taxon>Bacilli</taxon>
        <taxon>Lactobacillales</taxon>
        <taxon>Enterococcaceae</taxon>
        <taxon>Enterococcus</taxon>
    </lineage>
</organism>
<feature type="domain" description="Flagellar basal body rod protein N-terminal" evidence="3">
    <location>
        <begin position="8"/>
        <end position="37"/>
    </location>
</feature>
<evidence type="ECO:0000259" key="4">
    <source>
        <dbReference type="Pfam" id="PF06429"/>
    </source>
</evidence>